<dbReference type="SUPFAM" id="SSF53955">
    <property type="entry name" value="Lysozyme-like"/>
    <property type="match status" value="1"/>
</dbReference>
<evidence type="ECO:0000256" key="1">
    <source>
        <dbReference type="ARBA" id="ARBA00010830"/>
    </source>
</evidence>
<dbReference type="Pfam" id="PF07501">
    <property type="entry name" value="G5"/>
    <property type="match status" value="1"/>
</dbReference>
<evidence type="ECO:0000313" key="5">
    <source>
        <dbReference type="Proteomes" id="UP000577408"/>
    </source>
</evidence>
<protein>
    <submittedName>
        <fullName evidence="4">DUF348 domain-containing protein</fullName>
    </submittedName>
</protein>
<dbReference type="GO" id="GO:0016787">
    <property type="term" value="F:hydrolase activity"/>
    <property type="evidence" value="ECO:0007669"/>
    <property type="project" value="UniProtKB-KW"/>
</dbReference>
<comment type="similarity">
    <text evidence="1">Belongs to the transglycosylase family. Rpf subfamily.</text>
</comment>
<keyword evidence="5" id="KW-1185">Reference proteome</keyword>
<evidence type="ECO:0000256" key="3">
    <source>
        <dbReference type="ARBA" id="ARBA00022801"/>
    </source>
</evidence>
<evidence type="ECO:0000256" key="2">
    <source>
        <dbReference type="ARBA" id="ARBA00022729"/>
    </source>
</evidence>
<dbReference type="RefSeq" id="WP_181192148.1">
    <property type="nucleotide sequence ID" value="NZ_JABFED010000003.1"/>
</dbReference>
<dbReference type="InterPro" id="IPR007137">
    <property type="entry name" value="DUF348"/>
</dbReference>
<dbReference type="PROSITE" id="PS51109">
    <property type="entry name" value="G5"/>
    <property type="match status" value="1"/>
</dbReference>
<dbReference type="InterPro" id="IPR010618">
    <property type="entry name" value="RPF"/>
</dbReference>
<comment type="caution">
    <text evidence="4">The sequence shown here is derived from an EMBL/GenBank/DDBJ whole genome shotgun (WGS) entry which is preliminary data.</text>
</comment>
<dbReference type="Gene3D" id="1.10.530.10">
    <property type="match status" value="1"/>
</dbReference>
<dbReference type="EMBL" id="JABFED010000003">
    <property type="protein sequence ID" value="MBA1837427.1"/>
    <property type="molecule type" value="Genomic_DNA"/>
</dbReference>
<dbReference type="Gene3D" id="2.20.230.10">
    <property type="entry name" value="Resuscitation-promoting factor rpfb"/>
    <property type="match status" value="1"/>
</dbReference>
<accession>A0A7H0KBM0</accession>
<keyword evidence="3" id="KW-0378">Hydrolase</keyword>
<gene>
    <name evidence="4" type="ORF">HMA55_05855</name>
</gene>
<proteinExistence type="inferred from homology"/>
<dbReference type="Proteomes" id="UP000577408">
    <property type="component" value="Unassembled WGS sequence"/>
</dbReference>
<keyword evidence="2" id="KW-0732">Signal</keyword>
<reference evidence="4 5" key="1">
    <citation type="submission" date="2020-05" db="EMBL/GenBank/DDBJ databases">
        <title>Descriptions of Corynebacterium xxxx sp. nov., Corynebacterium yyyy sp. nov. and Corynebacterium zzzz sp. nov.</title>
        <authorList>
            <person name="Zhang G."/>
        </authorList>
    </citation>
    <scope>NUCLEOTIDE SEQUENCE [LARGE SCALE GENOMIC DNA]</scope>
    <source>
        <strain evidence="5">zg-913</strain>
    </source>
</reference>
<dbReference type="AlphaFoldDB" id="A0A7H0KBM0"/>
<dbReference type="CDD" id="cd13925">
    <property type="entry name" value="RPF"/>
    <property type="match status" value="1"/>
</dbReference>
<dbReference type="SMART" id="SM01208">
    <property type="entry name" value="G5"/>
    <property type="match status" value="1"/>
</dbReference>
<dbReference type="Pfam" id="PF06737">
    <property type="entry name" value="Transglycosylas"/>
    <property type="match status" value="1"/>
</dbReference>
<sequence>MSRQIKRINQKSNAAKRAVAGTVAGAALVGGAGTALATQKQVTVDVNGEATNVRTYAGDVAGALASAGVTVAPEDLVYPAPGEKLASGDTVTVRTAKPVAVVIDGVAQQITSTASTVGELIDQAGVAGASAVNADREQPLADGMNVDVTTPKIVALRDGGKLTYVSAAAKTVGELLSARGVTFDSDDRLNVALADAVVPGMEIVLDRVSTVDRPETVVVEAPAEYVEDDALDEGAEKVREKGEQGETKVIHRTVTVNGVVESEGIAEEKVVKKAKPAVIARGTKRAVAASGNTGAAAPAVAGGSVWDSIAQCESGGNWAINTGNGYQGGLQFSPSTWAGHGGTAYAPTADQATREQQIAVAERVQASQGWGAWPACTARLGIR</sequence>
<dbReference type="InterPro" id="IPR023346">
    <property type="entry name" value="Lysozyme-like_dom_sf"/>
</dbReference>
<evidence type="ECO:0000313" key="4">
    <source>
        <dbReference type="EMBL" id="MBA1837427.1"/>
    </source>
</evidence>
<dbReference type="InterPro" id="IPR011098">
    <property type="entry name" value="G5_dom"/>
</dbReference>
<organism evidence="4 5">
    <name type="scientific">Corynebacterium wankanglinii</name>
    <dbReference type="NCBI Taxonomy" id="2735136"/>
    <lineage>
        <taxon>Bacteria</taxon>
        <taxon>Bacillati</taxon>
        <taxon>Actinomycetota</taxon>
        <taxon>Actinomycetes</taxon>
        <taxon>Mycobacteriales</taxon>
        <taxon>Corynebacteriaceae</taxon>
        <taxon>Corynebacterium</taxon>
    </lineage>
</organism>
<dbReference type="Pfam" id="PF03990">
    <property type="entry name" value="DUF348"/>
    <property type="match status" value="3"/>
</dbReference>
<name>A0A7H0KBM0_9CORY</name>